<evidence type="ECO:0000256" key="2">
    <source>
        <dbReference type="SAM" id="SignalP"/>
    </source>
</evidence>
<name>J3MGX9_ORYBR</name>
<dbReference type="Proteomes" id="UP000006038">
    <property type="component" value="Chromosome 6"/>
</dbReference>
<reference evidence="4" key="2">
    <citation type="submission" date="2013-04" db="UniProtKB">
        <authorList>
            <consortium name="EnsemblPlants"/>
        </authorList>
    </citation>
    <scope>IDENTIFICATION</scope>
</reference>
<feature type="signal peptide" evidence="2">
    <location>
        <begin position="1"/>
        <end position="27"/>
    </location>
</feature>
<feature type="domain" description="Neprosin PEP catalytic" evidence="3">
    <location>
        <begin position="1"/>
        <end position="264"/>
    </location>
</feature>
<dbReference type="InterPro" id="IPR004314">
    <property type="entry name" value="Neprosin"/>
</dbReference>
<organism evidence="4">
    <name type="scientific">Oryza brachyantha</name>
    <name type="common">malo sina</name>
    <dbReference type="NCBI Taxonomy" id="4533"/>
    <lineage>
        <taxon>Eukaryota</taxon>
        <taxon>Viridiplantae</taxon>
        <taxon>Streptophyta</taxon>
        <taxon>Embryophyta</taxon>
        <taxon>Tracheophyta</taxon>
        <taxon>Spermatophyta</taxon>
        <taxon>Magnoliopsida</taxon>
        <taxon>Liliopsida</taxon>
        <taxon>Poales</taxon>
        <taxon>Poaceae</taxon>
        <taxon>BOP clade</taxon>
        <taxon>Oryzoideae</taxon>
        <taxon>Oryzeae</taxon>
        <taxon>Oryzinae</taxon>
        <taxon>Oryza</taxon>
    </lineage>
</organism>
<keyword evidence="1" id="KW-1133">Transmembrane helix</keyword>
<feature type="transmembrane region" description="Helical" evidence="1">
    <location>
        <begin position="269"/>
        <end position="287"/>
    </location>
</feature>
<dbReference type="PROSITE" id="PS52045">
    <property type="entry name" value="NEPROSIN_PEP_CD"/>
    <property type="match status" value="1"/>
</dbReference>
<sequence length="288" mass="31819">MGRAVYVGLVLLSCCFLPLLIISSAAGNGDRRLFWPNQAEKCGEMGETETAFCRRLVNGSNWVQRQQADNDAQNNTIFHEAGYITKTYEGGRYGFIATMDVYGFPLSPGQLVSYGSAWIITDNTADVIKSDLEAIQIGWRDAVSGDWLLHYGFNQDPQLIGRIPMSFFRILSDSATNIWFGGMVVTDPTVPPTPLPPPMGSGYMAVGNGNMAASMKNLQFIDEQGQPWSAAKDLVGFSTMKDSYTFTPMVDDQFFYGGPVMPMSSDAMSHSYAIYSFLLVSFVYYLFS</sequence>
<protein>
    <recommendedName>
        <fullName evidence="3">Neprosin PEP catalytic domain-containing protein</fullName>
    </recommendedName>
</protein>
<evidence type="ECO:0000313" key="4">
    <source>
        <dbReference type="EnsemblPlants" id="OB06G32730.1"/>
    </source>
</evidence>
<evidence type="ECO:0000313" key="5">
    <source>
        <dbReference type="Proteomes" id="UP000006038"/>
    </source>
</evidence>
<dbReference type="EnsemblPlants" id="OB06G32730.1">
    <property type="protein sequence ID" value="OB06G32730.1"/>
    <property type="gene ID" value="OB06G32730"/>
</dbReference>
<dbReference type="Pfam" id="PF03080">
    <property type="entry name" value="Neprosin"/>
    <property type="match status" value="1"/>
</dbReference>
<dbReference type="HOGENOM" id="CLU_030538_3_0_1"/>
<dbReference type="PANTHER" id="PTHR31589:SF211">
    <property type="entry name" value="OS06G0682600 PROTEIN"/>
    <property type="match status" value="1"/>
</dbReference>
<keyword evidence="1" id="KW-0472">Membrane</keyword>
<dbReference type="eggNOG" id="ENOG502R3FF">
    <property type="taxonomic scope" value="Eukaryota"/>
</dbReference>
<evidence type="ECO:0000259" key="3">
    <source>
        <dbReference type="PROSITE" id="PS52045"/>
    </source>
</evidence>
<dbReference type="AlphaFoldDB" id="J3MGX9"/>
<keyword evidence="2" id="KW-0732">Signal</keyword>
<keyword evidence="5" id="KW-1185">Reference proteome</keyword>
<keyword evidence="1" id="KW-0812">Transmembrane</keyword>
<proteinExistence type="predicted"/>
<reference evidence="4" key="1">
    <citation type="journal article" date="2013" name="Nat. Commun.">
        <title>Whole-genome sequencing of Oryza brachyantha reveals mechanisms underlying Oryza genome evolution.</title>
        <authorList>
            <person name="Chen J."/>
            <person name="Huang Q."/>
            <person name="Gao D."/>
            <person name="Wang J."/>
            <person name="Lang Y."/>
            <person name="Liu T."/>
            <person name="Li B."/>
            <person name="Bai Z."/>
            <person name="Luis Goicoechea J."/>
            <person name="Liang C."/>
            <person name="Chen C."/>
            <person name="Zhang W."/>
            <person name="Sun S."/>
            <person name="Liao Y."/>
            <person name="Zhang X."/>
            <person name="Yang L."/>
            <person name="Song C."/>
            <person name="Wang M."/>
            <person name="Shi J."/>
            <person name="Liu G."/>
            <person name="Liu J."/>
            <person name="Zhou H."/>
            <person name="Zhou W."/>
            <person name="Yu Q."/>
            <person name="An N."/>
            <person name="Chen Y."/>
            <person name="Cai Q."/>
            <person name="Wang B."/>
            <person name="Liu B."/>
            <person name="Min J."/>
            <person name="Huang Y."/>
            <person name="Wu H."/>
            <person name="Li Z."/>
            <person name="Zhang Y."/>
            <person name="Yin Y."/>
            <person name="Song W."/>
            <person name="Jiang J."/>
            <person name="Jackson S.A."/>
            <person name="Wing R.A."/>
            <person name="Wang J."/>
            <person name="Chen M."/>
        </authorList>
    </citation>
    <scope>NUCLEOTIDE SEQUENCE [LARGE SCALE GENOMIC DNA]</scope>
    <source>
        <strain evidence="4">cv. IRGC 101232</strain>
    </source>
</reference>
<dbReference type="Gramene" id="OB06G32730.1">
    <property type="protein sequence ID" value="OB06G32730.1"/>
    <property type="gene ID" value="OB06G32730"/>
</dbReference>
<dbReference type="PANTHER" id="PTHR31589">
    <property type="entry name" value="PROTEIN, PUTATIVE (DUF239)-RELATED-RELATED"/>
    <property type="match status" value="1"/>
</dbReference>
<dbReference type="InterPro" id="IPR053168">
    <property type="entry name" value="Glutamic_endopeptidase"/>
</dbReference>
<accession>J3MGX9</accession>
<feature type="chain" id="PRO_5003773479" description="Neprosin PEP catalytic domain-containing protein" evidence="2">
    <location>
        <begin position="28"/>
        <end position="288"/>
    </location>
</feature>
<dbReference type="OMA" id="KCVGAMG"/>
<evidence type="ECO:0000256" key="1">
    <source>
        <dbReference type="SAM" id="Phobius"/>
    </source>
</evidence>